<gene>
    <name evidence="1" type="ORF">I4F81_010118</name>
</gene>
<dbReference type="Proteomes" id="UP000798662">
    <property type="component" value="Chromosome 3"/>
</dbReference>
<evidence type="ECO:0000313" key="2">
    <source>
        <dbReference type="Proteomes" id="UP000798662"/>
    </source>
</evidence>
<accession>A0ACC3CCV5</accession>
<sequence>MPDLAGFVASGPTPVRACVGVDLPRRPRRAQVCAGVQQLLSPRSVAVTYSSPVRIGVSPLPAYRTSFVREHELDDRRAGFLGVPVLPRTVRMSVDSSSLLKKSPRALRGDLEPVNGDGLSRDESNRGGQGGAGQPKRGGYSSGTQSDASTRRKGSAKLQGSGPRKAAGKPQAGVSSERAAEQPQGASKGVAGRRRSRGGQRRRNKQRSRRYLPIRDLLKRLRALRGLDPDGTKVPPDWRILFKPNPVPIDEVSGVVEDVYEFWSNLCKLASFSSQSGTLLQRKPLLYLLASTGRGKTRRLLEAALVGCAAAAGFGNELSGAVILGVSYNEEFSLRPEEIACVVYPLGYYLPFYLRLLYSELANYGRNPKVSFGAFVTVFYDDLKDKRFSVADVKAEVIDLVTRRASRGGPLSKVVVLVDELNCLLTSAVGASICAALKMDIRHPIRSETCAMTDLVGGVSVFTSLDAGLMLAEKTASGRSAELLQQIESPRHKDLVGRMYSALCGRKEDPKDLDRRLMVSMGSVRMRMKAEDCAEVYALASGTSWRTAVLTKDAIGSAGVLNFFDVVRQVMAYKATGPAGTAVDGGATPPTDLWSVSVEVRDAVLAAVILSRIVKAAERVVPLPASGMGDQCQRQPLGGRVADADKQHNHQPRDAEGTNASESYMAEVKTEDGGANAYDPHLPQVKNEKQVYQERADYAREMFRLAFARRAIDLHWGDIRALGYVTAGGNKVFVPDLTAMSLIHGLDQYTSPSPLWKALQDVVAVVDIEKPGMAIDQVTESPDETATRRKKLVGAAWEKFVMVGERVHSFARCKYPEEYSSITLAKLLGQRAAYVGNDPVLQEVRVNAAIPHKRVWEMTGKACAGEPPNTVEDLLSKEHAEDLWDAVYLFPPNTVRLHGVFFLRVCPSSTGHLRDGYVMVLVQSKTRGATALPDVNTATILEKLHELEPKLVDSIGGQERYDYWLSRSCYMHVVDGELTQSDKTVAAGS</sequence>
<reference evidence="1" key="1">
    <citation type="submission" date="2019-11" db="EMBL/GenBank/DDBJ databases">
        <title>Nori genome reveals adaptations in red seaweeds to the harsh intertidal environment.</title>
        <authorList>
            <person name="Wang D."/>
            <person name="Mao Y."/>
        </authorList>
    </citation>
    <scope>NUCLEOTIDE SEQUENCE</scope>
    <source>
        <tissue evidence="1">Gametophyte</tissue>
    </source>
</reference>
<organism evidence="1 2">
    <name type="scientific">Pyropia yezoensis</name>
    <name type="common">Susabi-nori</name>
    <name type="synonym">Porphyra yezoensis</name>
    <dbReference type="NCBI Taxonomy" id="2788"/>
    <lineage>
        <taxon>Eukaryota</taxon>
        <taxon>Rhodophyta</taxon>
        <taxon>Bangiophyceae</taxon>
        <taxon>Bangiales</taxon>
        <taxon>Bangiaceae</taxon>
        <taxon>Pyropia</taxon>
    </lineage>
</organism>
<comment type="caution">
    <text evidence="1">The sequence shown here is derived from an EMBL/GenBank/DDBJ whole genome shotgun (WGS) entry which is preliminary data.</text>
</comment>
<proteinExistence type="predicted"/>
<name>A0ACC3CCV5_PYRYE</name>
<dbReference type="EMBL" id="CM020620">
    <property type="protein sequence ID" value="KAK1867612.1"/>
    <property type="molecule type" value="Genomic_DNA"/>
</dbReference>
<keyword evidence="2" id="KW-1185">Reference proteome</keyword>
<evidence type="ECO:0000313" key="1">
    <source>
        <dbReference type="EMBL" id="KAK1867612.1"/>
    </source>
</evidence>
<protein>
    <submittedName>
        <fullName evidence="1">Uncharacterized protein</fullName>
    </submittedName>
</protein>